<dbReference type="Gene3D" id="3.40.190.10">
    <property type="entry name" value="Periplasmic binding protein-like II"/>
    <property type="match status" value="2"/>
</dbReference>
<dbReference type="GO" id="GO:0052621">
    <property type="term" value="F:diguanylate cyclase activity"/>
    <property type="evidence" value="ECO:0007669"/>
    <property type="project" value="UniProtKB-EC"/>
</dbReference>
<dbReference type="NCBIfam" id="TIGR00229">
    <property type="entry name" value="sensory_box"/>
    <property type="match status" value="1"/>
</dbReference>
<proteinExistence type="predicted"/>
<evidence type="ECO:0000259" key="2">
    <source>
        <dbReference type="PROSITE" id="PS50112"/>
    </source>
</evidence>
<dbReference type="PANTHER" id="PTHR46663">
    <property type="entry name" value="DIGUANYLATE CYCLASE DGCT-RELATED"/>
    <property type="match status" value="1"/>
</dbReference>
<gene>
    <name evidence="5" type="ORF">OIK44_24120</name>
</gene>
<evidence type="ECO:0000313" key="6">
    <source>
        <dbReference type="Proteomes" id="UP001221208"/>
    </source>
</evidence>
<dbReference type="CDD" id="cd01949">
    <property type="entry name" value="GGDEF"/>
    <property type="match status" value="1"/>
</dbReference>
<dbReference type="Gene3D" id="3.30.70.270">
    <property type="match status" value="1"/>
</dbReference>
<feature type="domain" description="PAC" evidence="3">
    <location>
        <begin position="444"/>
        <end position="496"/>
    </location>
</feature>
<dbReference type="InterPro" id="IPR043128">
    <property type="entry name" value="Rev_trsase/Diguanyl_cyclase"/>
</dbReference>
<evidence type="ECO:0000259" key="4">
    <source>
        <dbReference type="PROSITE" id="PS50887"/>
    </source>
</evidence>
<reference evidence="5 6" key="1">
    <citation type="submission" date="2022-10" db="EMBL/GenBank/DDBJ databases">
        <title>Janthinobacterium sp. hw3 Genome sequencing.</title>
        <authorList>
            <person name="Park S."/>
        </authorList>
    </citation>
    <scope>NUCLEOTIDE SEQUENCE [LARGE SCALE GENOMIC DNA]</scope>
    <source>
        <strain evidence="6">hw3</strain>
    </source>
</reference>
<evidence type="ECO:0000313" key="5">
    <source>
        <dbReference type="EMBL" id="MDC8760677.1"/>
    </source>
</evidence>
<dbReference type="PROSITE" id="PS50112">
    <property type="entry name" value="PAS"/>
    <property type="match status" value="1"/>
</dbReference>
<dbReference type="PANTHER" id="PTHR46663:SF2">
    <property type="entry name" value="GGDEF DOMAIN-CONTAINING PROTEIN"/>
    <property type="match status" value="1"/>
</dbReference>
<dbReference type="EC" id="2.7.7.65" evidence="5"/>
<sequence>MNRLLRFVLTAAVALPAWLWPAAARALEPVTLQLKWTHAFQFAGYYAAKELGYYRDAGLDVTLVEGSPSADPVRNVLSGQAQYGVATSSLLLARQAGQPVVALAVIFQHSPAVLITPAGGAGRSLRGLLGKRVMIEAQSDELLAYLALDGVTAGRFVRVEHNDRPQDLVEGKVDAISAYVTTEPYYFDQAKFAYQIYTPRTAGIDFYGDNLFTTEAEIRAHPGRAKAFRDASLRGWQYAMAHPQQIAELIRSRYSSAHSLDFYLSEAAAMAPLLRTDLIEVGYMNPLRWRHIADTYVSLGQLPRDFSLQGFLYQPDPKLDLSWLGSALGLLAAISALAAYIFRINRRLATALDDSKRAGRALRDSEERHRLLTDHASDLIWTMDLDGRFTYLSPSAEKLLGYRAAELLPQTLAATLAPTSAAIATTGLQGLIAAIRAGGPVPAFRHELEYTHKQGGTVWTEATVTGMRNGAGHYTGLLGVTRDISERRLIEERIRHLAQHDMLTGLPNRALFSDRLQLALAGARRDHRQLALLFIDLDLFKPVNDQLGHRTGDLLLQDVAQRLLDCVRESDSAARVGGDEFVVLLRSIDNAEAALGVAEKIRHSLSRPYLVASHALRISASIGVALFPEHGGDEIELSKHADIAMYRAKRAGHDRVQLYQGG</sequence>
<dbReference type="EMBL" id="JAQQXR010000016">
    <property type="protein sequence ID" value="MDC8760677.1"/>
    <property type="molecule type" value="Genomic_DNA"/>
</dbReference>
<dbReference type="SUPFAM" id="SSF55073">
    <property type="entry name" value="Nucleotide cyclase"/>
    <property type="match status" value="1"/>
</dbReference>
<dbReference type="InterPro" id="IPR000700">
    <property type="entry name" value="PAS-assoc_C"/>
</dbReference>
<evidence type="ECO:0000259" key="3">
    <source>
        <dbReference type="PROSITE" id="PS50113"/>
    </source>
</evidence>
<dbReference type="Proteomes" id="UP001221208">
    <property type="component" value="Unassembled WGS sequence"/>
</dbReference>
<dbReference type="Pfam" id="PF09084">
    <property type="entry name" value="NMT1"/>
    <property type="match status" value="1"/>
</dbReference>
<dbReference type="InterPro" id="IPR013767">
    <property type="entry name" value="PAS_fold"/>
</dbReference>
<organism evidence="5 6">
    <name type="scientific">Janthinobacterium fluminis</name>
    <dbReference type="NCBI Taxonomy" id="2987524"/>
    <lineage>
        <taxon>Bacteria</taxon>
        <taxon>Pseudomonadati</taxon>
        <taxon>Pseudomonadota</taxon>
        <taxon>Betaproteobacteria</taxon>
        <taxon>Burkholderiales</taxon>
        <taxon>Oxalobacteraceae</taxon>
        <taxon>Janthinobacterium</taxon>
    </lineage>
</organism>
<dbReference type="Pfam" id="PF00990">
    <property type="entry name" value="GGDEF"/>
    <property type="match status" value="1"/>
</dbReference>
<dbReference type="InterPro" id="IPR029787">
    <property type="entry name" value="Nucleotide_cyclase"/>
</dbReference>
<dbReference type="Gene3D" id="3.30.450.20">
    <property type="entry name" value="PAS domain"/>
    <property type="match status" value="1"/>
</dbReference>
<feature type="chain" id="PRO_5045328500" evidence="1">
    <location>
        <begin position="27"/>
        <end position="662"/>
    </location>
</feature>
<dbReference type="InterPro" id="IPR035965">
    <property type="entry name" value="PAS-like_dom_sf"/>
</dbReference>
<dbReference type="SMART" id="SM00086">
    <property type="entry name" value="PAC"/>
    <property type="match status" value="1"/>
</dbReference>
<evidence type="ECO:0000256" key="1">
    <source>
        <dbReference type="SAM" id="SignalP"/>
    </source>
</evidence>
<accession>A0ABT5KA21</accession>
<dbReference type="CDD" id="cd00130">
    <property type="entry name" value="PAS"/>
    <property type="match status" value="1"/>
</dbReference>
<dbReference type="SUPFAM" id="SSF53850">
    <property type="entry name" value="Periplasmic binding protein-like II"/>
    <property type="match status" value="1"/>
</dbReference>
<dbReference type="Pfam" id="PF00989">
    <property type="entry name" value="PAS"/>
    <property type="match status" value="1"/>
</dbReference>
<dbReference type="NCBIfam" id="TIGR00254">
    <property type="entry name" value="GGDEF"/>
    <property type="match status" value="1"/>
</dbReference>
<dbReference type="SMART" id="SM00267">
    <property type="entry name" value="GGDEF"/>
    <property type="match status" value="1"/>
</dbReference>
<dbReference type="InterPro" id="IPR000160">
    <property type="entry name" value="GGDEF_dom"/>
</dbReference>
<dbReference type="InterPro" id="IPR052163">
    <property type="entry name" value="DGC-Regulatory_Protein"/>
</dbReference>
<keyword evidence="5" id="KW-0548">Nucleotidyltransferase</keyword>
<name>A0ABT5KA21_9BURK</name>
<protein>
    <submittedName>
        <fullName evidence="5">Diguanylate cyclase</fullName>
        <ecNumber evidence="5">2.7.7.65</ecNumber>
    </submittedName>
</protein>
<dbReference type="PROSITE" id="PS50887">
    <property type="entry name" value="GGDEF"/>
    <property type="match status" value="1"/>
</dbReference>
<dbReference type="PROSITE" id="PS50113">
    <property type="entry name" value="PAC"/>
    <property type="match status" value="1"/>
</dbReference>
<keyword evidence="5" id="KW-0808">Transferase</keyword>
<dbReference type="RefSeq" id="WP_273674609.1">
    <property type="nucleotide sequence ID" value="NZ_JAQQXR010000016.1"/>
</dbReference>
<feature type="domain" description="PAS" evidence="2">
    <location>
        <begin position="365"/>
        <end position="412"/>
    </location>
</feature>
<keyword evidence="1" id="KW-0732">Signal</keyword>
<dbReference type="InterPro" id="IPR015168">
    <property type="entry name" value="SsuA/THI5"/>
</dbReference>
<dbReference type="InterPro" id="IPR001610">
    <property type="entry name" value="PAC"/>
</dbReference>
<keyword evidence="6" id="KW-1185">Reference proteome</keyword>
<dbReference type="InterPro" id="IPR000014">
    <property type="entry name" value="PAS"/>
</dbReference>
<dbReference type="SUPFAM" id="SSF55785">
    <property type="entry name" value="PYP-like sensor domain (PAS domain)"/>
    <property type="match status" value="1"/>
</dbReference>
<dbReference type="SMART" id="SM00091">
    <property type="entry name" value="PAS"/>
    <property type="match status" value="1"/>
</dbReference>
<comment type="caution">
    <text evidence="5">The sequence shown here is derived from an EMBL/GenBank/DDBJ whole genome shotgun (WGS) entry which is preliminary data.</text>
</comment>
<feature type="domain" description="GGDEF" evidence="4">
    <location>
        <begin position="528"/>
        <end position="661"/>
    </location>
</feature>
<feature type="signal peptide" evidence="1">
    <location>
        <begin position="1"/>
        <end position="26"/>
    </location>
</feature>